<evidence type="ECO:0000256" key="2">
    <source>
        <dbReference type="ARBA" id="ARBA00001941"/>
    </source>
</evidence>
<comment type="function">
    <text evidence="18">Catalyzes the transfer of a two-carbon ketol group from a ketose donor to an aldose acceptor, via a covalent intermediate with the cofactor thiamine pyrophosphate.</text>
</comment>
<feature type="binding site" evidence="16">
    <location>
        <position position="187"/>
    </location>
    <ligand>
        <name>Mg(2+)</name>
        <dbReference type="ChEBI" id="CHEBI:18420"/>
    </ligand>
</feature>
<protein>
    <recommendedName>
        <fullName evidence="5 12">Transketolase</fullName>
        <ecNumber evidence="5 12">2.2.1.1</ecNumber>
    </recommendedName>
</protein>
<dbReference type="Pfam" id="PF00456">
    <property type="entry name" value="Transketolase_N"/>
    <property type="match status" value="1"/>
</dbReference>
<feature type="binding site" evidence="14">
    <location>
        <position position="26"/>
    </location>
    <ligand>
        <name>substrate</name>
    </ligand>
</feature>
<evidence type="ECO:0000256" key="3">
    <source>
        <dbReference type="ARBA" id="ARBA00007131"/>
    </source>
</evidence>
<keyword evidence="10 15" id="KW-0786">Thiamine pyrophosphate</keyword>
<feature type="binding site" evidence="14">
    <location>
        <position position="385"/>
    </location>
    <ligand>
        <name>substrate</name>
    </ligand>
</feature>
<dbReference type="FunFam" id="3.40.50.970:FF:000003">
    <property type="entry name" value="Transketolase"/>
    <property type="match status" value="1"/>
</dbReference>
<dbReference type="SUPFAM" id="SSF52922">
    <property type="entry name" value="TK C-terminal domain-like"/>
    <property type="match status" value="1"/>
</dbReference>
<feature type="binding site" evidence="14">
    <location>
        <position position="358"/>
    </location>
    <ligand>
        <name>substrate</name>
    </ligand>
</feature>
<evidence type="ECO:0000256" key="6">
    <source>
        <dbReference type="ARBA" id="ARBA00022679"/>
    </source>
</evidence>
<feature type="binding site" evidence="16">
    <location>
        <position position="185"/>
    </location>
    <ligand>
        <name>Mg(2+)</name>
        <dbReference type="ChEBI" id="CHEBI:18420"/>
    </ligand>
</feature>
<feature type="binding site" evidence="14">
    <location>
        <position position="470"/>
    </location>
    <ligand>
        <name>substrate</name>
    </ligand>
</feature>
<dbReference type="Gene3D" id="3.40.50.970">
    <property type="match status" value="2"/>
</dbReference>
<keyword evidence="9 16" id="KW-0460">Magnesium</keyword>
<gene>
    <name evidence="20" type="ORF">SAMN04488052_104393</name>
</gene>
<dbReference type="OrthoDB" id="8732661at2"/>
<comment type="similarity">
    <text evidence="3 18">Belongs to the transketolase family.</text>
</comment>
<feature type="binding site" evidence="15">
    <location>
        <position position="261"/>
    </location>
    <ligand>
        <name>thiamine diphosphate</name>
        <dbReference type="ChEBI" id="CHEBI:58937"/>
    </ligand>
</feature>
<keyword evidence="8 18" id="KW-0106">Calcium</keyword>
<name>A0A1H8TRG6_9GAMM</name>
<dbReference type="InterPro" id="IPR009014">
    <property type="entry name" value="Transketo_C/PFOR_II"/>
</dbReference>
<feature type="binding site" evidence="15">
    <location>
        <position position="156"/>
    </location>
    <ligand>
        <name>thiamine diphosphate</name>
        <dbReference type="ChEBI" id="CHEBI:58937"/>
    </ligand>
</feature>
<keyword evidence="21" id="KW-1185">Reference proteome</keyword>
<dbReference type="Gene3D" id="3.40.50.920">
    <property type="match status" value="1"/>
</dbReference>
<evidence type="ECO:0000256" key="1">
    <source>
        <dbReference type="ARBA" id="ARBA00001913"/>
    </source>
</evidence>
<evidence type="ECO:0000256" key="17">
    <source>
        <dbReference type="PIRSR" id="PIRSR605478-5"/>
    </source>
</evidence>
<proteinExistence type="inferred from homology"/>
<dbReference type="SUPFAM" id="SSF52518">
    <property type="entry name" value="Thiamin diphosphate-binding fold (THDP-binding)"/>
    <property type="match status" value="2"/>
</dbReference>
<evidence type="ECO:0000256" key="18">
    <source>
        <dbReference type="RuleBase" id="RU004996"/>
    </source>
</evidence>
<feature type="binding site" evidence="14">
    <location>
        <position position="261"/>
    </location>
    <ligand>
        <name>substrate</name>
    </ligand>
</feature>
<dbReference type="GO" id="GO:0004802">
    <property type="term" value="F:transketolase activity"/>
    <property type="evidence" value="ECO:0007669"/>
    <property type="project" value="UniProtKB-UniRule"/>
</dbReference>
<feature type="binding site" evidence="14">
    <location>
        <position position="521"/>
    </location>
    <ligand>
        <name>substrate</name>
    </ligand>
</feature>
<organism evidence="20 21">
    <name type="scientific">Aquisalimonas asiatica</name>
    <dbReference type="NCBI Taxonomy" id="406100"/>
    <lineage>
        <taxon>Bacteria</taxon>
        <taxon>Pseudomonadati</taxon>
        <taxon>Pseudomonadota</taxon>
        <taxon>Gammaproteobacteria</taxon>
        <taxon>Chromatiales</taxon>
        <taxon>Ectothiorhodospiraceae</taxon>
        <taxon>Aquisalimonas</taxon>
    </lineage>
</organism>
<feature type="binding site" evidence="14">
    <location>
        <position position="474"/>
    </location>
    <ligand>
        <name>substrate</name>
    </ligand>
</feature>
<dbReference type="AlphaFoldDB" id="A0A1H8TRG6"/>
<dbReference type="GO" id="GO:0005829">
    <property type="term" value="C:cytosol"/>
    <property type="evidence" value="ECO:0007669"/>
    <property type="project" value="TreeGrafter"/>
</dbReference>
<comment type="cofactor">
    <cofactor evidence="18">
        <name>Mg(2+)</name>
        <dbReference type="ChEBI" id="CHEBI:18420"/>
    </cofactor>
    <cofactor evidence="18">
        <name>Ca(2+)</name>
        <dbReference type="ChEBI" id="CHEBI:29108"/>
    </cofactor>
    <cofactor evidence="18">
        <name>Mn(2+)</name>
        <dbReference type="ChEBI" id="CHEBI:29035"/>
    </cofactor>
    <cofactor evidence="18">
        <name>Co(2+)</name>
        <dbReference type="ChEBI" id="CHEBI:48828"/>
    </cofactor>
    <text evidence="18">Binds 1 Mg(2+) ion per subunit. Can also utilize other divalent metal cations, such as Ca(2+), Mn(2+) and Co(2+).</text>
</comment>
<evidence type="ECO:0000256" key="16">
    <source>
        <dbReference type="PIRSR" id="PIRSR605478-4"/>
    </source>
</evidence>
<dbReference type="InterPro" id="IPR020826">
    <property type="entry name" value="Transketolase_BS"/>
</dbReference>
<evidence type="ECO:0000256" key="4">
    <source>
        <dbReference type="ARBA" id="ARBA00011738"/>
    </source>
</evidence>
<comment type="subunit">
    <text evidence="4 18">Homodimer.</text>
</comment>
<dbReference type="EC" id="2.2.1.1" evidence="5 12"/>
<dbReference type="InterPro" id="IPR055152">
    <property type="entry name" value="Transketolase-like_C_2"/>
</dbReference>
<evidence type="ECO:0000256" key="5">
    <source>
        <dbReference type="ARBA" id="ARBA00013152"/>
    </source>
</evidence>
<dbReference type="SMART" id="SM00861">
    <property type="entry name" value="Transket_pyr"/>
    <property type="match status" value="1"/>
</dbReference>
<keyword evidence="7 16" id="KW-0479">Metal-binding</keyword>
<evidence type="ECO:0000256" key="12">
    <source>
        <dbReference type="NCBIfam" id="TIGR00232"/>
    </source>
</evidence>
<feature type="binding site" evidence="14">
    <location>
        <position position="462"/>
    </location>
    <ligand>
        <name>substrate</name>
    </ligand>
</feature>
<comment type="cofactor">
    <cofactor evidence="16">
        <name>Mg(2+)</name>
        <dbReference type="ChEBI" id="CHEBI:18420"/>
    </cofactor>
    <text evidence="16">Binds 1 Mg(2+) ion per subunit. Can also utilize other divalent metal cations, such as Ca(2+), Mn(2+) and Co(2+).</text>
</comment>
<dbReference type="InterPro" id="IPR049557">
    <property type="entry name" value="Transketolase_CS"/>
</dbReference>
<keyword evidence="6 18" id="KW-0808">Transferase</keyword>
<dbReference type="CDD" id="cd02012">
    <property type="entry name" value="TPP_TK"/>
    <property type="match status" value="1"/>
</dbReference>
<accession>A0A1H8TRG6</accession>
<dbReference type="InterPro" id="IPR005474">
    <property type="entry name" value="Transketolase_N"/>
</dbReference>
<feature type="active site" description="Proton donor" evidence="13">
    <location>
        <position position="412"/>
    </location>
</feature>
<dbReference type="Pfam" id="PF22613">
    <property type="entry name" value="Transketolase_C_1"/>
    <property type="match status" value="1"/>
</dbReference>
<evidence type="ECO:0000256" key="8">
    <source>
        <dbReference type="ARBA" id="ARBA00022837"/>
    </source>
</evidence>
<evidence type="ECO:0000256" key="11">
    <source>
        <dbReference type="ARBA" id="ARBA00049473"/>
    </source>
</evidence>
<dbReference type="CDD" id="cd07033">
    <property type="entry name" value="TPP_PYR_DXS_TK_like"/>
    <property type="match status" value="1"/>
</dbReference>
<feature type="domain" description="Transketolase-like pyrimidine-binding" evidence="19">
    <location>
        <begin position="355"/>
        <end position="526"/>
    </location>
</feature>
<dbReference type="FunFam" id="3.40.50.920:FF:000003">
    <property type="entry name" value="Transketolase"/>
    <property type="match status" value="1"/>
</dbReference>
<dbReference type="InterPro" id="IPR005475">
    <property type="entry name" value="Transketolase-like_Pyr-bd"/>
</dbReference>
<dbReference type="PROSITE" id="PS00802">
    <property type="entry name" value="TRANSKETOLASE_2"/>
    <property type="match status" value="1"/>
</dbReference>
<comment type="cofactor">
    <cofactor evidence="15">
        <name>thiamine diphosphate</name>
        <dbReference type="ChEBI" id="CHEBI:58937"/>
    </cofactor>
    <text evidence="15">Binds 1 thiamine pyrophosphate per subunit. During the reaction, the substrate forms a covalent intermediate with the cofactor.</text>
</comment>
<dbReference type="Proteomes" id="UP000199657">
    <property type="component" value="Unassembled WGS sequence"/>
</dbReference>
<dbReference type="Pfam" id="PF02779">
    <property type="entry name" value="Transket_pyr"/>
    <property type="match status" value="1"/>
</dbReference>
<evidence type="ECO:0000256" key="14">
    <source>
        <dbReference type="PIRSR" id="PIRSR605478-2"/>
    </source>
</evidence>
<dbReference type="RefSeq" id="WP_091643954.1">
    <property type="nucleotide sequence ID" value="NZ_FOEG01000004.1"/>
</dbReference>
<sequence length="666" mass="72127">MPSRRELANAIRALSMDAVQQAKSGHPGAPMGMADIAEVLWNDHLRHNPANPDWWNRDRFVLSNGHGSMLLYSLLHLSGYDLGMEDIRRFRQLDSRTPGHPELGYTPGVETTTGPLGQGLANAVGMALAEKILAAQFNRPGHELVDHHTYCFAGDGCLMEGISHEACSLAGTLGLGKLIVFYDDNGISIDGKVEGWFTDNTPARFRAYGWHVIADVDGHDSEAIDAAIRKARQESDKPTLICCKTVIGFGAPNACGSHSVHGAPLGDDEIQATREFLKWDHGPFEVPDAVYEGWDARTAGAAAEEAWQRVHEDYRRAHPELAAEFDRRMQGALPASFAEHADDLIRKAAEDGASVASRKASEMALEGFGPYLPDLVGGSADLTGSNNTRWSGCTPVTAADGDGNYIFYGVREFAMTAIQNGIALHGGFIPYGGTFLVFSDYARNAVRMAALMGQRNVMVYTHDSIGLGEDGPTHQPVEHLASLRMIPRLSLWRPCDAVETVVAWRAAIERADGPTALVLSRQGLPHQERAPDQIDAIRRGGYVLRDSGSAPELILIATGAEVGLAVEAWEQLQSDGVAARVVSMPAVDVFEAQDEAYRESVLPAACDRRVAIEAASAEYWYRFVGPRGRVVGMHGFGESAPAGDLFRHFGFTVDNVLAQARAVLGH</sequence>
<feature type="binding site" evidence="15">
    <location>
        <position position="66"/>
    </location>
    <ligand>
        <name>thiamine diphosphate</name>
        <dbReference type="ChEBI" id="CHEBI:58937"/>
    </ligand>
</feature>
<evidence type="ECO:0000256" key="13">
    <source>
        <dbReference type="PIRSR" id="PIRSR605478-1"/>
    </source>
</evidence>
<evidence type="ECO:0000313" key="21">
    <source>
        <dbReference type="Proteomes" id="UP000199657"/>
    </source>
</evidence>
<dbReference type="EMBL" id="FOEG01000004">
    <property type="protein sequence ID" value="SEO93214.1"/>
    <property type="molecule type" value="Genomic_DNA"/>
</dbReference>
<reference evidence="20 21" key="1">
    <citation type="submission" date="2016-10" db="EMBL/GenBank/DDBJ databases">
        <authorList>
            <person name="de Groot N.N."/>
        </authorList>
    </citation>
    <scope>NUCLEOTIDE SEQUENCE [LARGE SCALE GENOMIC DNA]</scope>
    <source>
        <strain evidence="20 21">CGMCC 1.6291</strain>
    </source>
</reference>
<comment type="catalytic activity">
    <reaction evidence="11 18">
        <text>D-sedoheptulose 7-phosphate + D-glyceraldehyde 3-phosphate = aldehydo-D-ribose 5-phosphate + D-xylulose 5-phosphate</text>
        <dbReference type="Rhea" id="RHEA:10508"/>
        <dbReference type="ChEBI" id="CHEBI:57483"/>
        <dbReference type="ChEBI" id="CHEBI:57737"/>
        <dbReference type="ChEBI" id="CHEBI:58273"/>
        <dbReference type="ChEBI" id="CHEBI:59776"/>
        <dbReference type="EC" id="2.2.1.1"/>
    </reaction>
</comment>
<dbReference type="FunFam" id="3.40.50.970:FF:000004">
    <property type="entry name" value="Transketolase"/>
    <property type="match status" value="1"/>
</dbReference>
<dbReference type="GO" id="GO:0009052">
    <property type="term" value="P:pentose-phosphate shunt, non-oxidative branch"/>
    <property type="evidence" value="ECO:0007669"/>
    <property type="project" value="UniProtKB-ARBA"/>
</dbReference>
<feature type="binding site" evidence="16">
    <location>
        <position position="155"/>
    </location>
    <ligand>
        <name>Mg(2+)</name>
        <dbReference type="ChEBI" id="CHEBI:18420"/>
    </ligand>
</feature>
<dbReference type="InterPro" id="IPR005478">
    <property type="entry name" value="Transketolase_bac-like"/>
</dbReference>
<feature type="binding site" evidence="15">
    <location>
        <position position="185"/>
    </location>
    <ligand>
        <name>thiamine diphosphate</name>
        <dbReference type="ChEBI" id="CHEBI:58937"/>
    </ligand>
</feature>
<dbReference type="STRING" id="406100.SAMN04488052_104393"/>
<feature type="site" description="Important for catalytic activity" evidence="17">
    <location>
        <position position="26"/>
    </location>
</feature>
<comment type="cofactor">
    <cofactor evidence="1">
        <name>Ca(2+)</name>
        <dbReference type="ChEBI" id="CHEBI:29108"/>
    </cofactor>
</comment>
<evidence type="ECO:0000256" key="10">
    <source>
        <dbReference type="ARBA" id="ARBA00023052"/>
    </source>
</evidence>
<evidence type="ECO:0000256" key="15">
    <source>
        <dbReference type="PIRSR" id="PIRSR605478-3"/>
    </source>
</evidence>
<evidence type="ECO:0000256" key="9">
    <source>
        <dbReference type="ARBA" id="ARBA00022842"/>
    </source>
</evidence>
<dbReference type="PROSITE" id="PS00801">
    <property type="entry name" value="TRANSKETOLASE_1"/>
    <property type="match status" value="1"/>
</dbReference>
<feature type="binding site" evidence="15">
    <location>
        <position position="438"/>
    </location>
    <ligand>
        <name>thiamine diphosphate</name>
        <dbReference type="ChEBI" id="CHEBI:58937"/>
    </ligand>
</feature>
<evidence type="ECO:0000256" key="7">
    <source>
        <dbReference type="ARBA" id="ARBA00022723"/>
    </source>
</evidence>
<dbReference type="NCBIfam" id="TIGR00232">
    <property type="entry name" value="tktlase_bact"/>
    <property type="match status" value="1"/>
</dbReference>
<comment type="cofactor">
    <cofactor evidence="2">
        <name>Co(2+)</name>
        <dbReference type="ChEBI" id="CHEBI:48828"/>
    </cofactor>
</comment>
<dbReference type="GO" id="GO:0046872">
    <property type="term" value="F:metal ion binding"/>
    <property type="evidence" value="ECO:0007669"/>
    <property type="project" value="UniProtKB-KW"/>
</dbReference>
<dbReference type="InterPro" id="IPR029061">
    <property type="entry name" value="THDP-binding"/>
</dbReference>
<dbReference type="PANTHER" id="PTHR43522">
    <property type="entry name" value="TRANSKETOLASE"/>
    <property type="match status" value="1"/>
</dbReference>
<evidence type="ECO:0000313" key="20">
    <source>
        <dbReference type="EMBL" id="SEO93214.1"/>
    </source>
</evidence>
<dbReference type="PANTHER" id="PTHR43522:SF2">
    <property type="entry name" value="TRANSKETOLASE 1-RELATED"/>
    <property type="match status" value="1"/>
</dbReference>
<dbReference type="InterPro" id="IPR033247">
    <property type="entry name" value="Transketolase_fam"/>
</dbReference>
<feature type="site" description="Important for catalytic activity" evidence="17">
    <location>
        <position position="261"/>
    </location>
</feature>
<feature type="binding site" evidence="15">
    <location>
        <begin position="114"/>
        <end position="116"/>
    </location>
    <ligand>
        <name>thiamine diphosphate</name>
        <dbReference type="ChEBI" id="CHEBI:58937"/>
    </ligand>
</feature>
<evidence type="ECO:0000259" key="19">
    <source>
        <dbReference type="SMART" id="SM00861"/>
    </source>
</evidence>